<sequence>MDVLDAAIQIESIADATKELKQQITAFSMAFDAKVDALIDMVNRQADNMNRKMDLVIERTKPKPSCVFCCVEDNKDSHPTGRCCRYQRIESIADATKELKQQITAFSMAFDAKVDALIDMVNRQADNMNRKMAKWISLSKGPSRSRAVCSAPWRTTRIRIQRDVAAAINVFVLSKGPQRPALPAQVLQRIDIVQEEEALILVRPPS</sequence>
<dbReference type="AlphaFoldDB" id="A0A183F6C7"/>
<dbReference type="WBParaSite" id="HPBE_0000171901-mRNA-1">
    <property type="protein sequence ID" value="HPBE_0000171901-mRNA-1"/>
    <property type="gene ID" value="HPBE_0000171901"/>
</dbReference>
<reference evidence="1 2" key="1">
    <citation type="submission" date="2018-11" db="EMBL/GenBank/DDBJ databases">
        <authorList>
            <consortium name="Pathogen Informatics"/>
        </authorList>
    </citation>
    <scope>NUCLEOTIDE SEQUENCE [LARGE SCALE GENOMIC DNA]</scope>
</reference>
<organism evidence="2 3">
    <name type="scientific">Heligmosomoides polygyrus</name>
    <name type="common">Parasitic roundworm</name>
    <dbReference type="NCBI Taxonomy" id="6339"/>
    <lineage>
        <taxon>Eukaryota</taxon>
        <taxon>Metazoa</taxon>
        <taxon>Ecdysozoa</taxon>
        <taxon>Nematoda</taxon>
        <taxon>Chromadorea</taxon>
        <taxon>Rhabditida</taxon>
        <taxon>Rhabditina</taxon>
        <taxon>Rhabditomorpha</taxon>
        <taxon>Strongyloidea</taxon>
        <taxon>Heligmosomidae</taxon>
        <taxon>Heligmosomoides</taxon>
    </lineage>
</organism>
<accession>A0A3P7UJJ7</accession>
<evidence type="ECO:0000313" key="3">
    <source>
        <dbReference type="WBParaSite" id="HPBE_0000171901-mRNA-1"/>
    </source>
</evidence>
<evidence type="ECO:0000313" key="2">
    <source>
        <dbReference type="Proteomes" id="UP000050761"/>
    </source>
</evidence>
<evidence type="ECO:0000313" key="1">
    <source>
        <dbReference type="EMBL" id="VDO20943.1"/>
    </source>
</evidence>
<proteinExistence type="predicted"/>
<dbReference type="Proteomes" id="UP000050761">
    <property type="component" value="Unassembled WGS sequence"/>
</dbReference>
<name>A0A183F6C7_HELPZ</name>
<keyword evidence="2" id="KW-1185">Reference proteome</keyword>
<gene>
    <name evidence="1" type="ORF">HPBE_LOCUS1720</name>
</gene>
<accession>A0A183F6C7</accession>
<reference evidence="3" key="2">
    <citation type="submission" date="2019-09" db="UniProtKB">
        <authorList>
            <consortium name="WormBaseParasite"/>
        </authorList>
    </citation>
    <scope>IDENTIFICATION</scope>
</reference>
<protein>
    <submittedName>
        <fullName evidence="3">CaMBD domain-containing protein</fullName>
    </submittedName>
</protein>
<dbReference type="EMBL" id="UZAH01002088">
    <property type="protein sequence ID" value="VDO20943.1"/>
    <property type="molecule type" value="Genomic_DNA"/>
</dbReference>